<comment type="caution">
    <text evidence="3">The sequence shown here is derived from an EMBL/GenBank/DDBJ whole genome shotgun (WGS) entry which is preliminary data.</text>
</comment>
<dbReference type="AlphaFoldDB" id="A0A2N7AUB6"/>
<dbReference type="InterPro" id="IPR029058">
    <property type="entry name" value="AB_hydrolase_fold"/>
</dbReference>
<evidence type="ECO:0000313" key="3">
    <source>
        <dbReference type="EMBL" id="PMD70688.1"/>
    </source>
</evidence>
<dbReference type="EMBL" id="NIPR01000020">
    <property type="protein sequence ID" value="PMD70688.1"/>
    <property type="molecule type" value="Genomic_DNA"/>
</dbReference>
<dbReference type="PANTHER" id="PTHR48081:SF13">
    <property type="entry name" value="ALPHA_BETA HYDROLASE"/>
    <property type="match status" value="1"/>
</dbReference>
<dbReference type="PANTHER" id="PTHR48081">
    <property type="entry name" value="AB HYDROLASE SUPERFAMILY PROTEIN C4A8.06C"/>
    <property type="match status" value="1"/>
</dbReference>
<evidence type="ECO:0000313" key="4">
    <source>
        <dbReference type="Proteomes" id="UP000235649"/>
    </source>
</evidence>
<dbReference type="GO" id="GO:0016787">
    <property type="term" value="F:hydrolase activity"/>
    <property type="evidence" value="ECO:0007669"/>
    <property type="project" value="UniProtKB-KW"/>
</dbReference>
<protein>
    <submittedName>
        <fullName evidence="3">Alpha/beta hydrolase</fullName>
    </submittedName>
</protein>
<proteinExistence type="predicted"/>
<gene>
    <name evidence="3" type="ORF">CBP76_06445</name>
</gene>
<dbReference type="Gene3D" id="3.40.50.1820">
    <property type="entry name" value="alpha/beta hydrolase"/>
    <property type="match status" value="1"/>
</dbReference>
<feature type="domain" description="BD-FAE-like" evidence="2">
    <location>
        <begin position="48"/>
        <end position="244"/>
    </location>
</feature>
<dbReference type="OrthoDB" id="9815425at2"/>
<organism evidence="3 4">
    <name type="scientific">Companilactobacillus nuruki</name>
    <dbReference type="NCBI Taxonomy" id="1993540"/>
    <lineage>
        <taxon>Bacteria</taxon>
        <taxon>Bacillati</taxon>
        <taxon>Bacillota</taxon>
        <taxon>Bacilli</taxon>
        <taxon>Lactobacillales</taxon>
        <taxon>Lactobacillaceae</taxon>
        <taxon>Companilactobacillus</taxon>
    </lineage>
</organism>
<dbReference type="InterPro" id="IPR050300">
    <property type="entry name" value="GDXG_lipolytic_enzyme"/>
</dbReference>
<dbReference type="SUPFAM" id="SSF53474">
    <property type="entry name" value="alpha/beta-Hydrolases"/>
    <property type="match status" value="1"/>
</dbReference>
<dbReference type="Proteomes" id="UP000235649">
    <property type="component" value="Unassembled WGS sequence"/>
</dbReference>
<keyword evidence="4" id="KW-1185">Reference proteome</keyword>
<name>A0A2N7AUB6_9LACO</name>
<dbReference type="InterPro" id="IPR049492">
    <property type="entry name" value="BD-FAE-like_dom"/>
</dbReference>
<evidence type="ECO:0000256" key="1">
    <source>
        <dbReference type="ARBA" id="ARBA00022801"/>
    </source>
</evidence>
<accession>A0A2N7AUB6</accession>
<keyword evidence="1 3" id="KW-0378">Hydrolase</keyword>
<evidence type="ECO:0000259" key="2">
    <source>
        <dbReference type="Pfam" id="PF20434"/>
    </source>
</evidence>
<dbReference type="RefSeq" id="WP_102196117.1">
    <property type="nucleotide sequence ID" value="NZ_NIPR01000020.1"/>
</dbReference>
<reference evidence="3 4" key="1">
    <citation type="submission" date="2017-05" db="EMBL/GenBank/DDBJ databases">
        <title>Lactobacillus nurukis nov., sp. nov., isolated from nuruk.</title>
        <authorList>
            <person name="Kim S.-J."/>
        </authorList>
    </citation>
    <scope>NUCLEOTIDE SEQUENCE [LARGE SCALE GENOMIC DNA]</scope>
    <source>
        <strain evidence="3 4">SYF10-1a</strain>
    </source>
</reference>
<dbReference type="Pfam" id="PF20434">
    <property type="entry name" value="BD-FAE"/>
    <property type="match status" value="1"/>
</dbReference>
<sequence>MKKIIDVNLDQDRLLIDSNITYAQVPGWLHQTTRDLHLSIIRHDKRFDEKKFPVIFWFSGGAWMDIDYNIHLANLIDYARKGFVIVDVEYRDSNKVRFPGQLQDVKAAIRYIKSQSEKYQIDTKKIIAMGESAGGYLATMLGVTNGIEKFDVGQNLNYSSNINLVVTWSGVVDPLTTMQSTLNDTHDLIYQNFLGKKPDQAPTLNKRANPLEYINSQTVPFFILHGTEDSIVPLINADRLNNKLSDNNIPTEFIVVRDAKHMDPRFWQPRITNLVTEFISQYI</sequence>